<dbReference type="GO" id="GO:0003676">
    <property type="term" value="F:nucleic acid binding"/>
    <property type="evidence" value="ECO:0007669"/>
    <property type="project" value="InterPro"/>
</dbReference>
<dbReference type="InterPro" id="IPR000477">
    <property type="entry name" value="RT_dom"/>
</dbReference>
<dbReference type="PROSITE" id="PS50878">
    <property type="entry name" value="RT_POL"/>
    <property type="match status" value="1"/>
</dbReference>
<sequence length="869" mass="96574">MGQVQVTPKTLLLNHFPEIRAKARNHGVKVKKGLTDLFKSVMHTHSPTWDDCQQLLKTLFTTEERERILTEARKNVPGDNGQPTTLPNLIDERFPLNRPDWDFGNAEDLKDAFFSIALAPSSQHIFAFEWNDGNTGTPGQLTWTRLPQGFKNSPTLFNEALNQDLDSFHQSHNSVMLLQYVDDLFLAAPSEAECRQATGDLLQELGQLGYRASAKKAQICRQTVTYLGYKLKEGTRWLTEAMKETILRLPVPTSAREVREFLGTTGYCRLWILGYAEIAKPLYEATKDKVPWAWGSDQQKAYDELKGALLRAPALALPGPLKPFTLFVDERRGIAKGVLMQCLGPWKRPVAYLSKKLDPVAAGWPPCLRIIAAVALMVKDADKLTFGQHLKVVTPHAIEGVLKYPPGRWMTNAQLTHYQGLLLDAPRIIFAEPTALNPATLLPTPDLRAPLHDCQEIMAEVTQVRPDLQDTALPNSELVWYTDGSSFVIDGVRRAGAAVVDQGGNIIWSASLSSGTSAQKAELIALAEALERAKGRRVTVYTDSRYAFGTVHVHGAIYRERGFVTAEGKTLRNLPEVRRLLMAVQMPRAVAVVHIPGHQSAQTPEAEGNRRADEAAKAVAVASSALALTLPTPELPRLPPRPDYTPEDLRWIQNHHCPESDQQGWHRDTEGRLILPAQLGLFLLSNLHQATHLGKKKLLTILESARLRFPRQVAQIQEIVDQYIGCQAMRPSRKGPQHTDHDPNVAPSYLASLKALQGVQHEIWPLVSSLYEIKDAPNLEHGIVPGDWVDGIGPWVHHSHVRRASQLEKTQAEEWIIRRHPDNPLKLQLSRPQGSVKPPASANDGMAASPNSAQHLGEEPRGDQPTPTP</sequence>
<evidence type="ECO:0000259" key="4">
    <source>
        <dbReference type="PROSITE" id="PS50879"/>
    </source>
</evidence>
<dbReference type="Gene3D" id="2.30.30.850">
    <property type="match status" value="1"/>
</dbReference>
<dbReference type="Pfam" id="PF17919">
    <property type="entry name" value="RT_RNaseH_2"/>
    <property type="match status" value="1"/>
</dbReference>
<name>A0A7J7RYB6_RHIFE</name>
<reference evidence="5 6" key="1">
    <citation type="journal article" date="2020" name="Nature">
        <title>Six reference-quality genomes reveal evolution of bat adaptations.</title>
        <authorList>
            <person name="Jebb D."/>
            <person name="Huang Z."/>
            <person name="Pippel M."/>
            <person name="Hughes G.M."/>
            <person name="Lavrichenko K."/>
            <person name="Devanna P."/>
            <person name="Winkler S."/>
            <person name="Jermiin L.S."/>
            <person name="Skirmuntt E.C."/>
            <person name="Katzourakis A."/>
            <person name="Burkitt-Gray L."/>
            <person name="Ray D.A."/>
            <person name="Sullivan K.A.M."/>
            <person name="Roscito J.G."/>
            <person name="Kirilenko B.M."/>
            <person name="Davalos L.M."/>
            <person name="Corthals A.P."/>
            <person name="Power M.L."/>
            <person name="Jones G."/>
            <person name="Ransome R.D."/>
            <person name="Dechmann D.K.N."/>
            <person name="Locatelli A.G."/>
            <person name="Puechmaille S.J."/>
            <person name="Fedrigo O."/>
            <person name="Jarvis E.D."/>
            <person name="Hiller M."/>
            <person name="Vernes S.C."/>
            <person name="Myers E.W."/>
            <person name="Teeling E.C."/>
        </authorList>
    </citation>
    <scope>NUCLEOTIDE SEQUENCE [LARGE SCALE GENOMIC DNA]</scope>
    <source>
        <strain evidence="5">MRhiFer1</strain>
        <tissue evidence="5">Lung</tissue>
    </source>
</reference>
<dbReference type="InterPro" id="IPR036397">
    <property type="entry name" value="RNaseH_sf"/>
</dbReference>
<dbReference type="EMBL" id="JACAGC010000024">
    <property type="protein sequence ID" value="KAF6280977.1"/>
    <property type="molecule type" value="Genomic_DNA"/>
</dbReference>
<dbReference type="InterPro" id="IPR002156">
    <property type="entry name" value="RNaseH_domain"/>
</dbReference>
<dbReference type="GO" id="GO:0004523">
    <property type="term" value="F:RNA-DNA hybrid ribonuclease activity"/>
    <property type="evidence" value="ECO:0007669"/>
    <property type="project" value="InterPro"/>
</dbReference>
<dbReference type="InterPro" id="IPR003036">
    <property type="entry name" value="Gag_P30"/>
</dbReference>
<dbReference type="Gene3D" id="3.30.70.270">
    <property type="match status" value="2"/>
</dbReference>
<dbReference type="GO" id="GO:0019068">
    <property type="term" value="P:virion assembly"/>
    <property type="evidence" value="ECO:0007669"/>
    <property type="project" value="InterPro"/>
</dbReference>
<evidence type="ECO:0000259" key="3">
    <source>
        <dbReference type="PROSITE" id="PS50878"/>
    </source>
</evidence>
<gene>
    <name evidence="5" type="ORF">mRhiFer1_009339</name>
</gene>
<comment type="similarity">
    <text evidence="1">Belongs to the beta type-B retroviral polymerase family. HERV class-II K(HML-2) pol subfamily.</text>
</comment>
<dbReference type="SUPFAM" id="SSF47943">
    <property type="entry name" value="Retrovirus capsid protein, N-terminal core domain"/>
    <property type="match status" value="1"/>
</dbReference>
<dbReference type="SUPFAM" id="SSF56672">
    <property type="entry name" value="DNA/RNA polymerases"/>
    <property type="match status" value="1"/>
</dbReference>
<protein>
    <submittedName>
        <fullName evidence="5">Uncharacterized protein</fullName>
    </submittedName>
</protein>
<dbReference type="PANTHER" id="PTHR33064">
    <property type="entry name" value="POL PROTEIN"/>
    <property type="match status" value="1"/>
</dbReference>
<comment type="caution">
    <text evidence="5">The sequence shown here is derived from an EMBL/GenBank/DDBJ whole genome shotgun (WGS) entry which is preliminary data.</text>
</comment>
<dbReference type="CDD" id="cd09273">
    <property type="entry name" value="RNase_HI_RT_Bel"/>
    <property type="match status" value="1"/>
</dbReference>
<dbReference type="Pfam" id="PF02093">
    <property type="entry name" value="Gag_p30"/>
    <property type="match status" value="1"/>
</dbReference>
<dbReference type="GO" id="GO:0006259">
    <property type="term" value="P:DNA metabolic process"/>
    <property type="evidence" value="ECO:0007669"/>
    <property type="project" value="UniProtKB-ARBA"/>
</dbReference>
<dbReference type="InterPro" id="IPR041577">
    <property type="entry name" value="RT_RNaseH_2"/>
</dbReference>
<accession>A0A7J7RYB6</accession>
<dbReference type="PROSITE" id="PS50879">
    <property type="entry name" value="RNASE_H_1"/>
    <property type="match status" value="1"/>
</dbReference>
<dbReference type="InterPro" id="IPR043128">
    <property type="entry name" value="Rev_trsase/Diguanyl_cyclase"/>
</dbReference>
<dbReference type="AlphaFoldDB" id="A0A7J7RYB6"/>
<feature type="region of interest" description="Disordered" evidence="2">
    <location>
        <begin position="823"/>
        <end position="869"/>
    </location>
</feature>
<dbReference type="Gene3D" id="3.10.20.370">
    <property type="match status" value="1"/>
</dbReference>
<dbReference type="InterPro" id="IPR043502">
    <property type="entry name" value="DNA/RNA_pol_sf"/>
</dbReference>
<dbReference type="Gene3D" id="1.10.375.10">
    <property type="entry name" value="Human Immunodeficiency Virus Type 1 Capsid Protein"/>
    <property type="match status" value="1"/>
</dbReference>
<evidence type="ECO:0000313" key="6">
    <source>
        <dbReference type="Proteomes" id="UP000585614"/>
    </source>
</evidence>
<dbReference type="Gene3D" id="3.30.420.10">
    <property type="entry name" value="Ribonuclease H-like superfamily/Ribonuclease H"/>
    <property type="match status" value="1"/>
</dbReference>
<feature type="domain" description="RNase H type-1" evidence="4">
    <location>
        <begin position="474"/>
        <end position="621"/>
    </location>
</feature>
<dbReference type="FunFam" id="3.30.70.270:FF:000020">
    <property type="entry name" value="Transposon Tf2-6 polyprotein-like Protein"/>
    <property type="match status" value="1"/>
</dbReference>
<evidence type="ECO:0000256" key="2">
    <source>
        <dbReference type="SAM" id="MobiDB-lite"/>
    </source>
</evidence>
<dbReference type="SUPFAM" id="SSF53098">
    <property type="entry name" value="Ribonuclease H-like"/>
    <property type="match status" value="1"/>
</dbReference>
<evidence type="ECO:0000256" key="1">
    <source>
        <dbReference type="ARBA" id="ARBA00010879"/>
    </source>
</evidence>
<dbReference type="Proteomes" id="UP000585614">
    <property type="component" value="Unassembled WGS sequence"/>
</dbReference>
<dbReference type="InterPro" id="IPR051320">
    <property type="entry name" value="Viral_Replic_Matur_Polypro"/>
</dbReference>
<dbReference type="InterPro" id="IPR012337">
    <property type="entry name" value="RNaseH-like_sf"/>
</dbReference>
<organism evidence="5 6">
    <name type="scientific">Rhinolophus ferrumequinum</name>
    <name type="common">Greater horseshoe bat</name>
    <dbReference type="NCBI Taxonomy" id="59479"/>
    <lineage>
        <taxon>Eukaryota</taxon>
        <taxon>Metazoa</taxon>
        <taxon>Chordata</taxon>
        <taxon>Craniata</taxon>
        <taxon>Vertebrata</taxon>
        <taxon>Euteleostomi</taxon>
        <taxon>Mammalia</taxon>
        <taxon>Eutheria</taxon>
        <taxon>Laurasiatheria</taxon>
        <taxon>Chiroptera</taxon>
        <taxon>Yinpterochiroptera</taxon>
        <taxon>Rhinolophoidea</taxon>
        <taxon>Rhinolophidae</taxon>
        <taxon>Rhinolophinae</taxon>
        <taxon>Rhinolophus</taxon>
    </lineage>
</organism>
<dbReference type="PANTHER" id="PTHR33064:SF29">
    <property type="entry name" value="PEPTIDASE A2 DOMAIN-CONTAINING PROTEIN-RELATED"/>
    <property type="match status" value="1"/>
</dbReference>
<proteinExistence type="inferred from homology"/>
<dbReference type="Pfam" id="PF00075">
    <property type="entry name" value="RNase_H"/>
    <property type="match status" value="1"/>
</dbReference>
<evidence type="ECO:0000313" key="5">
    <source>
        <dbReference type="EMBL" id="KAF6280977.1"/>
    </source>
</evidence>
<dbReference type="Gene3D" id="1.10.340.70">
    <property type="match status" value="1"/>
</dbReference>
<dbReference type="InterPro" id="IPR008919">
    <property type="entry name" value="Retrov_capsid_N"/>
</dbReference>
<feature type="domain" description="Reverse transcriptase" evidence="3">
    <location>
        <begin position="1"/>
        <end position="231"/>
    </location>
</feature>